<accession>A0A427XDV5</accession>
<keyword evidence="4" id="KW-1185">Reference proteome</keyword>
<organism evidence="3 4">
    <name type="scientific">Apiotrichum porosum</name>
    <dbReference type="NCBI Taxonomy" id="105984"/>
    <lineage>
        <taxon>Eukaryota</taxon>
        <taxon>Fungi</taxon>
        <taxon>Dikarya</taxon>
        <taxon>Basidiomycota</taxon>
        <taxon>Agaricomycotina</taxon>
        <taxon>Tremellomycetes</taxon>
        <taxon>Trichosporonales</taxon>
        <taxon>Trichosporonaceae</taxon>
        <taxon>Apiotrichum</taxon>
    </lineage>
</organism>
<feature type="region of interest" description="Disordered" evidence="1">
    <location>
        <begin position="111"/>
        <end position="130"/>
    </location>
</feature>
<proteinExistence type="predicted"/>
<feature type="region of interest" description="Disordered" evidence="1">
    <location>
        <begin position="168"/>
        <end position="229"/>
    </location>
</feature>
<dbReference type="AlphaFoldDB" id="A0A427XDV5"/>
<evidence type="ECO:0000256" key="2">
    <source>
        <dbReference type="SAM" id="SignalP"/>
    </source>
</evidence>
<keyword evidence="2" id="KW-0732">Signal</keyword>
<dbReference type="RefSeq" id="XP_028472100.1">
    <property type="nucleotide sequence ID" value="XM_028619527.1"/>
</dbReference>
<evidence type="ECO:0000256" key="1">
    <source>
        <dbReference type="SAM" id="MobiDB-lite"/>
    </source>
</evidence>
<reference evidence="3 4" key="1">
    <citation type="submission" date="2018-11" db="EMBL/GenBank/DDBJ databases">
        <title>Genome sequence of Apiotrichum porosum DSM 27194.</title>
        <authorList>
            <person name="Aliyu H."/>
            <person name="Gorte O."/>
            <person name="Ochsenreither K."/>
        </authorList>
    </citation>
    <scope>NUCLEOTIDE SEQUENCE [LARGE SCALE GENOMIC DNA]</scope>
    <source>
        <strain evidence="3 4">DSM 27194</strain>
    </source>
</reference>
<feature type="signal peptide" evidence="2">
    <location>
        <begin position="1"/>
        <end position="20"/>
    </location>
</feature>
<evidence type="ECO:0000313" key="3">
    <source>
        <dbReference type="EMBL" id="RSH76953.1"/>
    </source>
</evidence>
<gene>
    <name evidence="3" type="ORF">EHS24_003890</name>
</gene>
<name>A0A427XDV5_9TREE</name>
<protein>
    <submittedName>
        <fullName evidence="3">Uncharacterized protein</fullName>
    </submittedName>
</protein>
<sequence length="229" mass="24829">MPVFAVALAGLFIGTLLATADHVYETEELIAAENAVWEEVMESLQAEVDPFAPAPYFYPASSSTPRGSCPCAPCWPPTPPSPLPFDIRDPDRRGKVLQLTQQLAGLRLGRPCSRLATPSGPEGKLEPDPWECEQGVSQSATIRPYSCSAPLTPERSVLFSLANGVAEDKRVDEGQTPKLSAVRTHRQATRPEPRTAQGAAKPQTRRHKGSKRTVYSEHHVGAPPRKGNS</sequence>
<comment type="caution">
    <text evidence="3">The sequence shown here is derived from an EMBL/GenBank/DDBJ whole genome shotgun (WGS) entry which is preliminary data.</text>
</comment>
<dbReference type="EMBL" id="RSCE01000019">
    <property type="protein sequence ID" value="RSH76953.1"/>
    <property type="molecule type" value="Genomic_DNA"/>
</dbReference>
<feature type="chain" id="PRO_5019189606" evidence="2">
    <location>
        <begin position="21"/>
        <end position="229"/>
    </location>
</feature>
<dbReference type="GeneID" id="39588433"/>
<dbReference type="Proteomes" id="UP000279236">
    <property type="component" value="Unassembled WGS sequence"/>
</dbReference>
<evidence type="ECO:0000313" key="4">
    <source>
        <dbReference type="Proteomes" id="UP000279236"/>
    </source>
</evidence>